<evidence type="ECO:0000313" key="2">
    <source>
        <dbReference type="Proteomes" id="UP000016930"/>
    </source>
</evidence>
<name>M2PBK4_CERS8</name>
<proteinExistence type="predicted"/>
<keyword evidence="2" id="KW-1185">Reference proteome</keyword>
<dbReference type="OrthoDB" id="2754287at2759"/>
<accession>M2PBK4</accession>
<protein>
    <submittedName>
        <fullName evidence="1">Uncharacterized protein</fullName>
    </submittedName>
</protein>
<dbReference type="HOGENOM" id="CLU_1517690_0_0_1"/>
<evidence type="ECO:0000313" key="1">
    <source>
        <dbReference type="EMBL" id="EMD32929.1"/>
    </source>
</evidence>
<dbReference type="EMBL" id="KB445808">
    <property type="protein sequence ID" value="EMD32929.1"/>
    <property type="molecule type" value="Genomic_DNA"/>
</dbReference>
<reference evidence="1 2" key="1">
    <citation type="journal article" date="2012" name="Proc. Natl. Acad. Sci. U.S.A.">
        <title>Comparative genomics of Ceriporiopsis subvermispora and Phanerochaete chrysosporium provide insight into selective ligninolysis.</title>
        <authorList>
            <person name="Fernandez-Fueyo E."/>
            <person name="Ruiz-Duenas F.J."/>
            <person name="Ferreira P."/>
            <person name="Floudas D."/>
            <person name="Hibbett D.S."/>
            <person name="Canessa P."/>
            <person name="Larrondo L.F."/>
            <person name="James T.Y."/>
            <person name="Seelenfreund D."/>
            <person name="Lobos S."/>
            <person name="Polanco R."/>
            <person name="Tello M."/>
            <person name="Honda Y."/>
            <person name="Watanabe T."/>
            <person name="Watanabe T."/>
            <person name="Ryu J.S."/>
            <person name="Kubicek C.P."/>
            <person name="Schmoll M."/>
            <person name="Gaskell J."/>
            <person name="Hammel K.E."/>
            <person name="St John F.J."/>
            <person name="Vanden Wymelenberg A."/>
            <person name="Sabat G."/>
            <person name="Splinter BonDurant S."/>
            <person name="Syed K."/>
            <person name="Yadav J.S."/>
            <person name="Doddapaneni H."/>
            <person name="Subramanian V."/>
            <person name="Lavin J.L."/>
            <person name="Oguiza J.A."/>
            <person name="Perez G."/>
            <person name="Pisabarro A.G."/>
            <person name="Ramirez L."/>
            <person name="Santoyo F."/>
            <person name="Master E."/>
            <person name="Coutinho P.M."/>
            <person name="Henrissat B."/>
            <person name="Lombard V."/>
            <person name="Magnuson J.K."/>
            <person name="Kuees U."/>
            <person name="Hori C."/>
            <person name="Igarashi K."/>
            <person name="Samejima M."/>
            <person name="Held B.W."/>
            <person name="Barry K.W."/>
            <person name="LaButti K.M."/>
            <person name="Lapidus A."/>
            <person name="Lindquist E.A."/>
            <person name="Lucas S.M."/>
            <person name="Riley R."/>
            <person name="Salamov A.A."/>
            <person name="Hoffmeister D."/>
            <person name="Schwenk D."/>
            <person name="Hadar Y."/>
            <person name="Yarden O."/>
            <person name="de Vries R.P."/>
            <person name="Wiebenga A."/>
            <person name="Stenlid J."/>
            <person name="Eastwood D."/>
            <person name="Grigoriev I.V."/>
            <person name="Berka R.M."/>
            <person name="Blanchette R.A."/>
            <person name="Kersten P."/>
            <person name="Martinez A.T."/>
            <person name="Vicuna R."/>
            <person name="Cullen D."/>
        </authorList>
    </citation>
    <scope>NUCLEOTIDE SEQUENCE [LARGE SCALE GENOMIC DNA]</scope>
    <source>
        <strain evidence="1 2">B</strain>
    </source>
</reference>
<sequence length="177" mass="20020">MSEIKTTEALCNLVTSLGGPKLDPEELEWALDLPAGRAMLDWLIDQLQHGCIAPSISGDAYLTEGDILRATIKNIALESEELKIMQTIDILQYNSDHRMTCASPGVYVTPSVLHERATFSEEEARLFDNETQNLKRRLKQYELDSFNFGLSFYADDKSQVDVERFQEKDGKPPFTDT</sequence>
<organism evidence="1 2">
    <name type="scientific">Ceriporiopsis subvermispora (strain B)</name>
    <name type="common">White-rot fungus</name>
    <name type="synonym">Gelatoporia subvermispora</name>
    <dbReference type="NCBI Taxonomy" id="914234"/>
    <lineage>
        <taxon>Eukaryota</taxon>
        <taxon>Fungi</taxon>
        <taxon>Dikarya</taxon>
        <taxon>Basidiomycota</taxon>
        <taxon>Agaricomycotina</taxon>
        <taxon>Agaricomycetes</taxon>
        <taxon>Polyporales</taxon>
        <taxon>Gelatoporiaceae</taxon>
        <taxon>Gelatoporia</taxon>
    </lineage>
</organism>
<dbReference type="AlphaFoldDB" id="M2PBK4"/>
<gene>
    <name evidence="1" type="ORF">CERSUDRAFT_98941</name>
</gene>
<dbReference type="Proteomes" id="UP000016930">
    <property type="component" value="Unassembled WGS sequence"/>
</dbReference>